<name>A0ABT5I9W6_9CAUL</name>
<dbReference type="GO" id="GO:0004640">
    <property type="term" value="F:phosphoribosylanthranilate isomerase activity"/>
    <property type="evidence" value="ECO:0007669"/>
    <property type="project" value="UniProtKB-EC"/>
</dbReference>
<evidence type="ECO:0000256" key="6">
    <source>
        <dbReference type="ARBA" id="ARBA00022822"/>
    </source>
</evidence>
<dbReference type="PANTHER" id="PTHR42894:SF1">
    <property type="entry name" value="N-(5'-PHOSPHORIBOSYL)ANTHRANILATE ISOMERASE"/>
    <property type="match status" value="1"/>
</dbReference>
<evidence type="ECO:0000259" key="10">
    <source>
        <dbReference type="Pfam" id="PF00697"/>
    </source>
</evidence>
<dbReference type="Pfam" id="PF00697">
    <property type="entry name" value="PRAI"/>
    <property type="match status" value="1"/>
</dbReference>
<gene>
    <name evidence="9" type="primary">trpF</name>
    <name evidence="11" type="ORF">PQU94_01265</name>
</gene>
<sequence>MAVKAKICGITDDVSARTAIDDSAGMLGFISFPKSPRHLDLDRMAQLIANATAYTAHVNKATKCVSVLVDPDDLLLEAITQQVRPDLIQLHGHESPERVRHIRTRFGIPLIKAISVESRSDVLSAAPYEEMVEHLLFDAKPPKDATLPGGVGARFDWTLMEGYPSARPWLLAGGLTPWNVAEAVSQSKATLVDVSSGVERAPGLKDAALISQFLKAVKEI</sequence>
<dbReference type="Proteomes" id="UP001216595">
    <property type="component" value="Unassembled WGS sequence"/>
</dbReference>
<evidence type="ECO:0000256" key="3">
    <source>
        <dbReference type="ARBA" id="ARBA00012572"/>
    </source>
</evidence>
<dbReference type="CDD" id="cd00405">
    <property type="entry name" value="PRAI"/>
    <property type="match status" value="1"/>
</dbReference>
<reference evidence="11 12" key="1">
    <citation type="submission" date="2023-01" db="EMBL/GenBank/DDBJ databases">
        <title>Novel species of the genus Asticcacaulis isolated from rivers.</title>
        <authorList>
            <person name="Lu H."/>
        </authorList>
    </citation>
    <scope>NUCLEOTIDE SEQUENCE [LARGE SCALE GENOMIC DNA]</scope>
    <source>
        <strain evidence="11 12">DXS10W</strain>
    </source>
</reference>
<evidence type="ECO:0000256" key="1">
    <source>
        <dbReference type="ARBA" id="ARBA00001164"/>
    </source>
</evidence>
<dbReference type="PANTHER" id="PTHR42894">
    <property type="entry name" value="N-(5'-PHOSPHORIBOSYL)ANTHRANILATE ISOMERASE"/>
    <property type="match status" value="1"/>
</dbReference>
<protein>
    <recommendedName>
        <fullName evidence="4 9">N-(5'-phosphoribosyl)anthranilate isomerase</fullName>
        <shortName evidence="9">PRAI</shortName>
        <ecNumber evidence="3 9">5.3.1.24</ecNumber>
    </recommendedName>
</protein>
<dbReference type="InterPro" id="IPR013785">
    <property type="entry name" value="Aldolase_TIM"/>
</dbReference>
<dbReference type="HAMAP" id="MF_00135">
    <property type="entry name" value="PRAI"/>
    <property type="match status" value="1"/>
</dbReference>
<evidence type="ECO:0000256" key="9">
    <source>
        <dbReference type="HAMAP-Rule" id="MF_00135"/>
    </source>
</evidence>
<keyword evidence="6 9" id="KW-0822">Tryptophan biosynthesis</keyword>
<evidence type="ECO:0000256" key="8">
    <source>
        <dbReference type="ARBA" id="ARBA00023235"/>
    </source>
</evidence>
<comment type="catalytic activity">
    <reaction evidence="1 9">
        <text>N-(5-phospho-beta-D-ribosyl)anthranilate = 1-(2-carboxyphenylamino)-1-deoxy-D-ribulose 5-phosphate</text>
        <dbReference type="Rhea" id="RHEA:21540"/>
        <dbReference type="ChEBI" id="CHEBI:18277"/>
        <dbReference type="ChEBI" id="CHEBI:58613"/>
        <dbReference type="EC" id="5.3.1.24"/>
    </reaction>
</comment>
<keyword evidence="12" id="KW-1185">Reference proteome</keyword>
<comment type="pathway">
    <text evidence="2 9">Amino-acid biosynthesis; L-tryptophan biosynthesis; L-tryptophan from chorismate: step 3/5.</text>
</comment>
<comment type="caution">
    <text evidence="11">The sequence shown here is derived from an EMBL/GenBank/DDBJ whole genome shotgun (WGS) entry which is preliminary data.</text>
</comment>
<dbReference type="InterPro" id="IPR044643">
    <property type="entry name" value="TrpF_fam"/>
</dbReference>
<evidence type="ECO:0000313" key="11">
    <source>
        <dbReference type="EMBL" id="MDC7692903.1"/>
    </source>
</evidence>
<keyword evidence="8 9" id="KW-0413">Isomerase</keyword>
<dbReference type="InterPro" id="IPR011060">
    <property type="entry name" value="RibuloseP-bd_barrel"/>
</dbReference>
<accession>A0ABT5I9W6</accession>
<dbReference type="Gene3D" id="3.20.20.70">
    <property type="entry name" value="Aldolase class I"/>
    <property type="match status" value="1"/>
</dbReference>
<organism evidence="11 12">
    <name type="scientific">Asticcacaulis currens</name>
    <dbReference type="NCBI Taxonomy" id="2984210"/>
    <lineage>
        <taxon>Bacteria</taxon>
        <taxon>Pseudomonadati</taxon>
        <taxon>Pseudomonadota</taxon>
        <taxon>Alphaproteobacteria</taxon>
        <taxon>Caulobacterales</taxon>
        <taxon>Caulobacteraceae</taxon>
        <taxon>Asticcacaulis</taxon>
    </lineage>
</organism>
<keyword evidence="7 9" id="KW-0057">Aromatic amino acid biosynthesis</keyword>
<dbReference type="EC" id="5.3.1.24" evidence="3 9"/>
<comment type="similarity">
    <text evidence="9">Belongs to the TrpF family.</text>
</comment>
<evidence type="ECO:0000256" key="5">
    <source>
        <dbReference type="ARBA" id="ARBA00022605"/>
    </source>
</evidence>
<evidence type="ECO:0000256" key="7">
    <source>
        <dbReference type="ARBA" id="ARBA00023141"/>
    </source>
</evidence>
<dbReference type="InterPro" id="IPR001240">
    <property type="entry name" value="PRAI_dom"/>
</dbReference>
<keyword evidence="5 9" id="KW-0028">Amino-acid biosynthesis</keyword>
<dbReference type="EMBL" id="JAQQKW010000001">
    <property type="protein sequence ID" value="MDC7692903.1"/>
    <property type="molecule type" value="Genomic_DNA"/>
</dbReference>
<evidence type="ECO:0000256" key="2">
    <source>
        <dbReference type="ARBA" id="ARBA00004664"/>
    </source>
</evidence>
<feature type="domain" description="N-(5'phosphoribosyl) anthranilate isomerase (PRAI)" evidence="10">
    <location>
        <begin position="5"/>
        <end position="215"/>
    </location>
</feature>
<dbReference type="NCBIfam" id="NF002295">
    <property type="entry name" value="PRK01222.1-1"/>
    <property type="match status" value="1"/>
</dbReference>
<evidence type="ECO:0000256" key="4">
    <source>
        <dbReference type="ARBA" id="ARBA00022272"/>
    </source>
</evidence>
<dbReference type="SUPFAM" id="SSF51366">
    <property type="entry name" value="Ribulose-phoshate binding barrel"/>
    <property type="match status" value="1"/>
</dbReference>
<proteinExistence type="inferred from homology"/>
<evidence type="ECO:0000313" key="12">
    <source>
        <dbReference type="Proteomes" id="UP001216595"/>
    </source>
</evidence>
<dbReference type="RefSeq" id="WP_272739685.1">
    <property type="nucleotide sequence ID" value="NZ_JAQQKW010000001.1"/>
</dbReference>